<dbReference type="InterPro" id="IPR010595">
    <property type="entry name" value="DUF1161"/>
</dbReference>
<dbReference type="EMBL" id="MTKS01000022">
    <property type="protein sequence ID" value="RWX52283.1"/>
    <property type="molecule type" value="Genomic_DNA"/>
</dbReference>
<keyword evidence="1" id="KW-0732">Signal</keyword>
<feature type="signal peptide" evidence="1">
    <location>
        <begin position="1"/>
        <end position="24"/>
    </location>
</feature>
<sequence>MKSVIVFCAIMFCAIILRTGQAAAVIKDCGELKSEIAAKLDAAGISPSVLAVVDKDWAGAGKIVGSCENGTKRIVRIPAAGPVSGDGQADIPSRPSVTFAYGIKDCEELKSEIAAKMAAAGVSSFFLAIVDKDRKGAGKILGSCENGTKRIVRAPVVDSASGIEQAYVKRWPADAPSVSLAYGIKDCGELKSEIAAKLVAAGVSSFHLAIVDKDRTGGGKIVGSCENGTKRIIRRK</sequence>
<accession>A0A444JGT1</accession>
<evidence type="ECO:0000313" key="2">
    <source>
        <dbReference type="EMBL" id="RWX52283.1"/>
    </source>
</evidence>
<reference evidence="2 3" key="1">
    <citation type="submission" date="2017-01" db="EMBL/GenBank/DDBJ databases">
        <title>The cable genome- insights into the physiology and evolution of filamentous bacteria capable of sulfide oxidation via long distance electron transfer.</title>
        <authorList>
            <person name="Schreiber L."/>
            <person name="Bjerg J.T."/>
            <person name="Boggild A."/>
            <person name="Van De Vossenberg J."/>
            <person name="Meysman F."/>
            <person name="Nielsen L.P."/>
            <person name="Schramm A."/>
            <person name="Kjeldsen K.U."/>
        </authorList>
    </citation>
    <scope>NUCLEOTIDE SEQUENCE [LARGE SCALE GENOMIC DNA]</scope>
    <source>
        <strain evidence="2">A5</strain>
    </source>
</reference>
<evidence type="ECO:0000313" key="3">
    <source>
        <dbReference type="Proteomes" id="UP000288892"/>
    </source>
</evidence>
<dbReference type="Proteomes" id="UP000288892">
    <property type="component" value="Unassembled WGS sequence"/>
</dbReference>
<gene>
    <name evidence="2" type="ORF">VU01_10225</name>
</gene>
<evidence type="ECO:0000256" key="1">
    <source>
        <dbReference type="SAM" id="SignalP"/>
    </source>
</evidence>
<comment type="caution">
    <text evidence="2">The sequence shown here is derived from an EMBL/GenBank/DDBJ whole genome shotgun (WGS) entry which is preliminary data.</text>
</comment>
<protein>
    <submittedName>
        <fullName evidence="2">Uncharacterized protein</fullName>
    </submittedName>
</protein>
<name>A0A444JGT1_9BACT</name>
<dbReference type="Pfam" id="PF06649">
    <property type="entry name" value="DUF1161"/>
    <property type="match status" value="3"/>
</dbReference>
<dbReference type="AlphaFoldDB" id="A0A444JGT1"/>
<feature type="chain" id="PRO_5019412328" evidence="1">
    <location>
        <begin position="25"/>
        <end position="236"/>
    </location>
</feature>
<keyword evidence="3" id="KW-1185">Reference proteome</keyword>
<organism evidence="2 3">
    <name type="scientific">Candidatus Electrothrix marina</name>
    <dbReference type="NCBI Taxonomy" id="1859130"/>
    <lineage>
        <taxon>Bacteria</taxon>
        <taxon>Pseudomonadati</taxon>
        <taxon>Thermodesulfobacteriota</taxon>
        <taxon>Desulfobulbia</taxon>
        <taxon>Desulfobulbales</taxon>
        <taxon>Desulfobulbaceae</taxon>
        <taxon>Candidatus Electrothrix</taxon>
    </lineage>
</organism>
<proteinExistence type="predicted"/>